<accession>A0ABV7SQD8</accession>
<gene>
    <name evidence="1" type="ORF">ACFONA_00200</name>
</gene>
<dbReference type="InterPro" id="IPR018673">
    <property type="entry name" value="DUF2141"/>
</dbReference>
<proteinExistence type="predicted"/>
<dbReference type="Pfam" id="PF09912">
    <property type="entry name" value="DUF2141"/>
    <property type="match status" value="1"/>
</dbReference>
<dbReference type="Proteomes" id="UP001595713">
    <property type="component" value="Unassembled WGS sequence"/>
</dbReference>
<evidence type="ECO:0000313" key="2">
    <source>
        <dbReference type="Proteomes" id="UP001595713"/>
    </source>
</evidence>
<comment type="caution">
    <text evidence="1">The sequence shown here is derived from an EMBL/GenBank/DDBJ whole genome shotgun (WGS) entry which is preliminary data.</text>
</comment>
<organism evidence="1 2">
    <name type="scientific">Sphingomonas hylomeconis</name>
    <dbReference type="NCBI Taxonomy" id="1395958"/>
    <lineage>
        <taxon>Bacteria</taxon>
        <taxon>Pseudomonadati</taxon>
        <taxon>Pseudomonadota</taxon>
        <taxon>Alphaproteobacteria</taxon>
        <taxon>Sphingomonadales</taxon>
        <taxon>Sphingomonadaceae</taxon>
        <taxon>Sphingomonas</taxon>
    </lineage>
</organism>
<sequence>MLLALVGAAAALPAQGETLGDSAACRNGGPAIRVEIIGLKDRSGGLKLELYPATEADFLKDDRDLIRQGKFFRRLRVATPSDGPVSICMSVPQPGRYALLFTHDRDGKNKFNFWADGAGFPSNTKLGRAKPKLAQAIITVPRGVATTRIRAQYLRGLGGFAPLKDG</sequence>
<reference evidence="2" key="1">
    <citation type="journal article" date="2019" name="Int. J. Syst. Evol. Microbiol.">
        <title>The Global Catalogue of Microorganisms (GCM) 10K type strain sequencing project: providing services to taxonomists for standard genome sequencing and annotation.</title>
        <authorList>
            <consortium name="The Broad Institute Genomics Platform"/>
            <consortium name="The Broad Institute Genome Sequencing Center for Infectious Disease"/>
            <person name="Wu L."/>
            <person name="Ma J."/>
        </authorList>
    </citation>
    <scope>NUCLEOTIDE SEQUENCE [LARGE SCALE GENOMIC DNA]</scope>
    <source>
        <strain evidence="2">KCTC 42739</strain>
    </source>
</reference>
<name>A0ABV7SQD8_9SPHN</name>
<keyword evidence="2" id="KW-1185">Reference proteome</keyword>
<protein>
    <submittedName>
        <fullName evidence="1">DUF2141 domain-containing protein</fullName>
    </submittedName>
</protein>
<evidence type="ECO:0000313" key="1">
    <source>
        <dbReference type="EMBL" id="MFC3578571.1"/>
    </source>
</evidence>
<dbReference type="RefSeq" id="WP_261294073.1">
    <property type="nucleotide sequence ID" value="NZ_JANQBK010000004.1"/>
</dbReference>
<dbReference type="EMBL" id="JBHRXP010000001">
    <property type="protein sequence ID" value="MFC3578571.1"/>
    <property type="molecule type" value="Genomic_DNA"/>
</dbReference>